<dbReference type="Gene3D" id="1.10.510.10">
    <property type="entry name" value="Transferase(Phosphotransferase) domain 1"/>
    <property type="match status" value="1"/>
</dbReference>
<keyword evidence="2" id="KW-0808">Transferase</keyword>
<name>A0A2V1D6S1_9PLEO</name>
<dbReference type="Pfam" id="PF00069">
    <property type="entry name" value="Pkinase"/>
    <property type="match status" value="1"/>
</dbReference>
<evidence type="ECO:0000313" key="2">
    <source>
        <dbReference type="EMBL" id="PVH93816.1"/>
    </source>
</evidence>
<evidence type="ECO:0000313" key="3">
    <source>
        <dbReference type="Proteomes" id="UP000244855"/>
    </source>
</evidence>
<dbReference type="PROSITE" id="PS00108">
    <property type="entry name" value="PROTEIN_KINASE_ST"/>
    <property type="match status" value="1"/>
</dbReference>
<dbReference type="InterPro" id="IPR011009">
    <property type="entry name" value="Kinase-like_dom_sf"/>
</dbReference>
<dbReference type="EMBL" id="KZ805566">
    <property type="protein sequence ID" value="PVH93816.1"/>
    <property type="molecule type" value="Genomic_DNA"/>
</dbReference>
<organism evidence="2 3">
    <name type="scientific">Periconia macrospinosa</name>
    <dbReference type="NCBI Taxonomy" id="97972"/>
    <lineage>
        <taxon>Eukaryota</taxon>
        <taxon>Fungi</taxon>
        <taxon>Dikarya</taxon>
        <taxon>Ascomycota</taxon>
        <taxon>Pezizomycotina</taxon>
        <taxon>Dothideomycetes</taxon>
        <taxon>Pleosporomycetidae</taxon>
        <taxon>Pleosporales</taxon>
        <taxon>Massarineae</taxon>
        <taxon>Periconiaceae</taxon>
        <taxon>Periconia</taxon>
    </lineage>
</organism>
<dbReference type="OrthoDB" id="5986190at2759"/>
<dbReference type="GO" id="GO:0004674">
    <property type="term" value="F:protein serine/threonine kinase activity"/>
    <property type="evidence" value="ECO:0007669"/>
    <property type="project" value="TreeGrafter"/>
</dbReference>
<dbReference type="SMART" id="SM00220">
    <property type="entry name" value="S_TKc"/>
    <property type="match status" value="1"/>
</dbReference>
<dbReference type="InterPro" id="IPR000719">
    <property type="entry name" value="Prot_kinase_dom"/>
</dbReference>
<dbReference type="PANTHER" id="PTHR24359">
    <property type="entry name" value="SERINE/THREONINE-PROTEIN KINASE SBK1"/>
    <property type="match status" value="1"/>
</dbReference>
<dbReference type="SUPFAM" id="SSF56112">
    <property type="entry name" value="Protein kinase-like (PK-like)"/>
    <property type="match status" value="1"/>
</dbReference>
<proteinExistence type="predicted"/>
<gene>
    <name evidence="2" type="ORF">DM02DRAFT_619048</name>
</gene>
<keyword evidence="2" id="KW-0418">Kinase</keyword>
<accession>A0A2V1D6S1</accession>
<keyword evidence="3" id="KW-1185">Reference proteome</keyword>
<evidence type="ECO:0000259" key="1">
    <source>
        <dbReference type="PROSITE" id="PS50011"/>
    </source>
</evidence>
<dbReference type="Proteomes" id="UP000244855">
    <property type="component" value="Unassembled WGS sequence"/>
</dbReference>
<dbReference type="SUPFAM" id="SSF69322">
    <property type="entry name" value="Tricorn protease domain 2"/>
    <property type="match status" value="1"/>
</dbReference>
<dbReference type="InterPro" id="IPR008271">
    <property type="entry name" value="Ser/Thr_kinase_AS"/>
</dbReference>
<reference evidence="2 3" key="1">
    <citation type="journal article" date="2018" name="Sci. Rep.">
        <title>Comparative genomics provides insights into the lifestyle and reveals functional heterogeneity of dark septate endophytic fungi.</title>
        <authorList>
            <person name="Knapp D.G."/>
            <person name="Nemeth J.B."/>
            <person name="Barry K."/>
            <person name="Hainaut M."/>
            <person name="Henrissat B."/>
            <person name="Johnson J."/>
            <person name="Kuo A."/>
            <person name="Lim J.H.P."/>
            <person name="Lipzen A."/>
            <person name="Nolan M."/>
            <person name="Ohm R.A."/>
            <person name="Tamas L."/>
            <person name="Grigoriev I.V."/>
            <person name="Spatafora J.W."/>
            <person name="Nagy L.G."/>
            <person name="Kovacs G.M."/>
        </authorList>
    </citation>
    <scope>NUCLEOTIDE SEQUENCE [LARGE SCALE GENOMIC DNA]</scope>
    <source>
        <strain evidence="2 3">DSE2036</strain>
    </source>
</reference>
<protein>
    <submittedName>
        <fullName evidence="2">Kinase-like protein</fullName>
    </submittedName>
</protein>
<feature type="domain" description="Protein kinase" evidence="1">
    <location>
        <begin position="170"/>
        <end position="509"/>
    </location>
</feature>
<dbReference type="GO" id="GO:0005524">
    <property type="term" value="F:ATP binding"/>
    <property type="evidence" value="ECO:0007669"/>
    <property type="project" value="InterPro"/>
</dbReference>
<dbReference type="PANTHER" id="PTHR24359:SF1">
    <property type="entry name" value="INHIBITOR OF NUCLEAR FACTOR KAPPA-B KINASE EPSILON SUBUNIT HOMOLOG 1-RELATED"/>
    <property type="match status" value="1"/>
</dbReference>
<sequence length="958" mass="108417">MNPPGSLSHSSFESLRDTIYQNLLRCVKLDTEPDKRFFPVDTAAKVLQPRDLEALFEFVAPAGRNGINLVRTVKERKLHTIFAILVYSQCRLDAWVRVVDILIAAPTWPVVSNSGANLTELPLQPGTARELFGNNQVAADQFCKNQEYFCAIVLRNKEEVVCPVHRRVPYLEDEEIGYGAYGKVYRVVIARHHFYDGKMQMANTQRKTLARKDFILDIVQENSYEKERDVLREIVRNVKQNSNIVENMGSLQMGSTYSLFMPLADDDLETYMAKTPPPTEWKQKAKIIQCTAGIADAIAYLHSELVSDTFETLSCFHMDLKPKNILVFKSTTGEVEWKLSDFNMSRVKATRRPAHDVTTIRRGWTFNTDNVLDFNKLFKHRADSTQSNAGSIIGPYRTGTYLAPETRIDRHTILAESDIWSLGCVIIVVFTFLYGGAPAVRTFDTMRAVQPIDAFFTVNGVRPPRNIHDIKVSEEVERWLKELRSQTWRKNEEEGSIFKEMIAFLHSRVLLIDPSRRRETTAAEVKDQLIASYKAYDNLSTGFVPDKPLRFRDKIARYSLFNKHARAESDFQSRNWEIVLPEAVKSCEFGPNAQPLVCVTDTILTAYSLEHVCRTKEFDNLIKFGSVDLNKQGKFWSANIGVCAQYIVAATRSHQFEIYVYYISDGASHTTELGEVAHIILDMPPIIKLAISPDGCHVAFLLQEPNRAHGSLYILSIDQLTHLDEDKYSSVTSSSSSSTFLTGAGLHHHTKPLSTVAPAEDVREIRFSASNIVYAVVKPKQNKAAAQHFMTIRAWHPEKGTWKLNRRTEIQHDGRDDLLQGLYTSFTPHNSHNVFTVLSQEKRVLTRKSWEEGASSITQSKAKGHRLLKVLSSLDDQTIYCFGTNEARNDLQLLSFPPCPPGDTFNIGKGQKLPDMTHRSKFAASLYYPLDAEAAPRALVANVQDRRIAILEVPLNAG</sequence>
<dbReference type="AlphaFoldDB" id="A0A2V1D6S1"/>
<dbReference type="PROSITE" id="PS50011">
    <property type="entry name" value="PROTEIN_KINASE_DOM"/>
    <property type="match status" value="1"/>
</dbReference>